<keyword evidence="2" id="KW-1133">Transmembrane helix</keyword>
<feature type="transmembrane region" description="Helical" evidence="2">
    <location>
        <begin position="363"/>
        <end position="383"/>
    </location>
</feature>
<feature type="region of interest" description="Disordered" evidence="1">
    <location>
        <begin position="49"/>
        <end position="79"/>
    </location>
</feature>
<feature type="region of interest" description="Disordered" evidence="1">
    <location>
        <begin position="885"/>
        <end position="939"/>
    </location>
</feature>
<evidence type="ECO:0000256" key="2">
    <source>
        <dbReference type="SAM" id="Phobius"/>
    </source>
</evidence>
<protein>
    <submittedName>
        <fullName evidence="3">Uncharacterized protein</fullName>
    </submittedName>
</protein>
<dbReference type="Proteomes" id="UP001153069">
    <property type="component" value="Unassembled WGS sequence"/>
</dbReference>
<keyword evidence="2" id="KW-0812">Transmembrane</keyword>
<dbReference type="InterPro" id="IPR021134">
    <property type="entry name" value="Bestrophin-like"/>
</dbReference>
<evidence type="ECO:0000313" key="3">
    <source>
        <dbReference type="EMBL" id="CAB9498472.1"/>
    </source>
</evidence>
<dbReference type="Pfam" id="PF01062">
    <property type="entry name" value="Bestrophin"/>
    <property type="match status" value="1"/>
</dbReference>
<comment type="caution">
    <text evidence="3">The sequence shown here is derived from an EMBL/GenBank/DDBJ whole genome shotgun (WGS) entry which is preliminary data.</text>
</comment>
<feature type="region of interest" description="Disordered" evidence="1">
    <location>
        <begin position="1"/>
        <end position="22"/>
    </location>
</feature>
<dbReference type="OrthoDB" id="417078at2759"/>
<feature type="compositionally biased region" description="Acidic residues" evidence="1">
    <location>
        <begin position="1154"/>
        <end position="1165"/>
    </location>
</feature>
<feature type="transmembrane region" description="Helical" evidence="2">
    <location>
        <begin position="184"/>
        <end position="203"/>
    </location>
</feature>
<feature type="region of interest" description="Disordered" evidence="1">
    <location>
        <begin position="492"/>
        <end position="619"/>
    </location>
</feature>
<name>A0A9N8D8U5_9STRA</name>
<feature type="compositionally biased region" description="Basic residues" evidence="1">
    <location>
        <begin position="1"/>
        <end position="11"/>
    </location>
</feature>
<dbReference type="EMBL" id="CAICTM010000039">
    <property type="protein sequence ID" value="CAB9498472.1"/>
    <property type="molecule type" value="Genomic_DNA"/>
</dbReference>
<evidence type="ECO:0000256" key="1">
    <source>
        <dbReference type="SAM" id="MobiDB-lite"/>
    </source>
</evidence>
<accession>A0A9N8D8U5</accession>
<keyword evidence="2" id="KW-0472">Membrane</keyword>
<reference evidence="3" key="1">
    <citation type="submission" date="2020-06" db="EMBL/GenBank/DDBJ databases">
        <authorList>
            <consortium name="Plant Systems Biology data submission"/>
        </authorList>
    </citation>
    <scope>NUCLEOTIDE SEQUENCE</scope>
    <source>
        <strain evidence="3">D6</strain>
    </source>
</reference>
<dbReference type="GO" id="GO:0005254">
    <property type="term" value="F:chloride channel activity"/>
    <property type="evidence" value="ECO:0007669"/>
    <property type="project" value="InterPro"/>
</dbReference>
<evidence type="ECO:0000313" key="4">
    <source>
        <dbReference type="Proteomes" id="UP001153069"/>
    </source>
</evidence>
<gene>
    <name evidence="3" type="ORF">SEMRO_39_G024020.1</name>
</gene>
<keyword evidence="4" id="KW-1185">Reference proteome</keyword>
<feature type="compositionally biased region" description="Basic and acidic residues" evidence="1">
    <location>
        <begin position="492"/>
        <end position="522"/>
    </location>
</feature>
<sequence>MKSGRHSRKRAQTGQSADGCWRSRHGQRRLGWLVGTFSLLASESNAYSTVSTKPGLFGSPRSGNNWRPPRKQNGQEKRPSIRVPSVLRMVLTTPESIIEQASTQKLLDILIDESVRTTARRPIMMQFDPSSGWIWRRWKGTVFSETWISCVRNVVYALVVLYIYRAVPRLHDALTGFSTLWAQLLSVTTFTLTFFVNQSYALWRKCYEYSRRLQGRLHDIDMTLAAHAARKMPASPSEASTYTSASRQLLDLTARYVRLFNLLTYASFTRSHRPILTPRGMRRLVERGLMTSQELEVLVEANIPATQRHNCVLMWIARVFVEGKKANHFEGGSGMEQQFMEKIHVLRAQYGAIGDELQGRMPLAYAHIVQVLVDCVLLMYPLMAFSSGMSPILGVLGTGLLTTSYQGLFDLAKQFLDPYDNENYGRGEDPLCVDTLIAESNAGSIRWMYGFEQMPVSSQRIRDGELYDYLLPVRGYTVEELDKMEQERLQKEKELKEMREREEAERIQREEAERLEQEKQLEEAEEEEEPEEEVTVQSFHEDDDGQRSELNDDINETATGMQQLDTESFAREFPVFETDDSNISQPSSPSDRLNATGTALSTNATTSESTAQEDLSSSVHKVTSLGSGIPVSMSDDVDVDDAMNVTGAYMDDPNDAEEISHVDDASVPRNDSSSETSSIPVNGDLEDDNVIASVPVSTKANGEGVDDDSASESLQHMGDADDEVGGIDHEQEMQEIEMADDVDIYVPEMVEFDFESLKELPWFDEVGPDGQEVRLSQMLAEEEWESEESLAAEAILSKEELLEVAESERRETELIMSGSPQAEAMAMASSDKSAALPGYDQTKLDGISQLWGLQPGELDLPGPSISSDVLPERNDFDEVSQLWGQDIKPSTAGENPSVVGYSDSWGGTTENGGPEKLASDSSRATSTYSPTSDDTEMYGGNIQNEEEAYDFAAYGVMDWDEDGGQGDRLSQILADETWESYDEPLTKGPIKTLEDYTKKVVEILEAAEDELLETEAILRAPPGADSVAIMEREGEDELVLQTINETRPADLPEFTDEEEEDTLGYDDLEALSMDVVEQVVNTTDANATGNYPGELSIEDTIDASSNTTHPNPAAAYLAELGATAQECNDDDEEPCIIFNETELSSSNVSRIADDESDGTGDPWGE</sequence>
<feature type="region of interest" description="Disordered" evidence="1">
    <location>
        <begin position="645"/>
        <end position="724"/>
    </location>
</feature>
<feature type="region of interest" description="Disordered" evidence="1">
    <location>
        <begin position="1145"/>
        <end position="1165"/>
    </location>
</feature>
<organism evidence="3 4">
    <name type="scientific">Seminavis robusta</name>
    <dbReference type="NCBI Taxonomy" id="568900"/>
    <lineage>
        <taxon>Eukaryota</taxon>
        <taxon>Sar</taxon>
        <taxon>Stramenopiles</taxon>
        <taxon>Ochrophyta</taxon>
        <taxon>Bacillariophyta</taxon>
        <taxon>Bacillariophyceae</taxon>
        <taxon>Bacillariophycidae</taxon>
        <taxon>Naviculales</taxon>
        <taxon>Naviculaceae</taxon>
        <taxon>Seminavis</taxon>
    </lineage>
</organism>
<proteinExistence type="predicted"/>
<dbReference type="AlphaFoldDB" id="A0A9N8D8U5"/>
<feature type="transmembrane region" description="Helical" evidence="2">
    <location>
        <begin position="146"/>
        <end position="164"/>
    </location>
</feature>
<feature type="compositionally biased region" description="Polar residues" evidence="1">
    <location>
        <begin position="556"/>
        <end position="566"/>
    </location>
</feature>
<feature type="compositionally biased region" description="Polar residues" evidence="1">
    <location>
        <begin position="581"/>
        <end position="619"/>
    </location>
</feature>
<feature type="compositionally biased region" description="Polar residues" evidence="1">
    <location>
        <begin position="669"/>
        <end position="680"/>
    </location>
</feature>
<feature type="compositionally biased region" description="Acidic residues" evidence="1">
    <location>
        <begin position="523"/>
        <end position="534"/>
    </location>
</feature>
<feature type="compositionally biased region" description="Polar residues" evidence="1">
    <location>
        <begin position="919"/>
        <end position="932"/>
    </location>
</feature>